<dbReference type="Proteomes" id="UP001465331">
    <property type="component" value="Unassembled WGS sequence"/>
</dbReference>
<accession>A0ABV2AEB2</accession>
<organism evidence="1 2">
    <name type="scientific">Sinimarinibacterium thermocellulolyticum</name>
    <dbReference type="NCBI Taxonomy" id="3170016"/>
    <lineage>
        <taxon>Bacteria</taxon>
        <taxon>Pseudomonadati</taxon>
        <taxon>Pseudomonadota</taxon>
        <taxon>Gammaproteobacteria</taxon>
        <taxon>Nevskiales</taxon>
        <taxon>Nevskiaceae</taxon>
        <taxon>Sinimarinibacterium</taxon>
    </lineage>
</organism>
<proteinExistence type="predicted"/>
<evidence type="ECO:0000313" key="1">
    <source>
        <dbReference type="EMBL" id="MES0875216.1"/>
    </source>
</evidence>
<name>A0ABV2AEB2_9GAMM</name>
<reference evidence="1 2" key="1">
    <citation type="submission" date="2024-06" db="EMBL/GenBank/DDBJ databases">
        <authorList>
            <person name="Li Z."/>
            <person name="Jiang Y."/>
        </authorList>
    </citation>
    <scope>NUCLEOTIDE SEQUENCE [LARGE SCALE GENOMIC DNA]</scope>
    <source>
        <strain evidence="1 2">HSW-8</strain>
    </source>
</reference>
<evidence type="ECO:0000313" key="2">
    <source>
        <dbReference type="Proteomes" id="UP001465331"/>
    </source>
</evidence>
<gene>
    <name evidence="1" type="ORF">ABSH63_14535</name>
</gene>
<keyword evidence="2" id="KW-1185">Reference proteome</keyword>
<protein>
    <submittedName>
        <fullName evidence="1">Uncharacterized protein</fullName>
    </submittedName>
</protein>
<dbReference type="RefSeq" id="WP_352890652.1">
    <property type="nucleotide sequence ID" value="NZ_JBEPIJ010000024.1"/>
</dbReference>
<comment type="caution">
    <text evidence="1">The sequence shown here is derived from an EMBL/GenBank/DDBJ whole genome shotgun (WGS) entry which is preliminary data.</text>
</comment>
<sequence>MFGYAPDGVTVQVHGDGPFNQAWVHPAFSLEWMPPVSGFGTAPPSMFAFRKGDTVSTPRGSGEVLQGYRTGNNIQYEIYSAERGLFMADEKDMKRAPAEGQQR</sequence>
<dbReference type="EMBL" id="JBEPIJ010000024">
    <property type="protein sequence ID" value="MES0875216.1"/>
    <property type="molecule type" value="Genomic_DNA"/>
</dbReference>